<evidence type="ECO:0000313" key="3">
    <source>
        <dbReference type="EMBL" id="KAF2902368.1"/>
    </source>
</evidence>
<name>A0A8K0GLT1_IGNLU</name>
<dbReference type="EMBL" id="VTPC01001321">
    <property type="protein sequence ID" value="KAF2902368.1"/>
    <property type="molecule type" value="Genomic_DNA"/>
</dbReference>
<gene>
    <name evidence="3" type="ORF">ILUMI_03814</name>
</gene>
<organism evidence="3 4">
    <name type="scientific">Ignelater luminosus</name>
    <name type="common">Cucubano</name>
    <name type="synonym">Pyrophorus luminosus</name>
    <dbReference type="NCBI Taxonomy" id="2038154"/>
    <lineage>
        <taxon>Eukaryota</taxon>
        <taxon>Metazoa</taxon>
        <taxon>Ecdysozoa</taxon>
        <taxon>Arthropoda</taxon>
        <taxon>Hexapoda</taxon>
        <taxon>Insecta</taxon>
        <taxon>Pterygota</taxon>
        <taxon>Neoptera</taxon>
        <taxon>Endopterygota</taxon>
        <taxon>Coleoptera</taxon>
        <taxon>Polyphaga</taxon>
        <taxon>Elateriformia</taxon>
        <taxon>Elateroidea</taxon>
        <taxon>Elateridae</taxon>
        <taxon>Agrypninae</taxon>
        <taxon>Pyrophorini</taxon>
        <taxon>Ignelater</taxon>
    </lineage>
</organism>
<sequence length="288" mass="33932">MEECQKEFDIEGEYRKNVNLKREDVQLVRKWMQNQSKYPEVSDHQLFLFLHSNYYDIENTKSTIDAYFTQRANWPQVFRNRNPNLPSAKLHTNVCVQYPLKQQTKEGYRVIYAKAVDCIPANFNFEQQLKLFFSIFELWLTKVPDSEGFIVILDALGMTWGHLPKFGISHARKLVAYVQDAFPIRLKGIHVININPIIEKVIQLIRMFMKKELSDMTLAHSTFETFYKYLPKEALPKDYGGDNATILELHKSMMETLEKNAAFFEDDDDEEEQKPKQKGRFSFLSSIY</sequence>
<dbReference type="OrthoDB" id="6432525at2759"/>
<evidence type="ECO:0000256" key="1">
    <source>
        <dbReference type="SAM" id="MobiDB-lite"/>
    </source>
</evidence>
<dbReference type="InterPro" id="IPR001251">
    <property type="entry name" value="CRAL-TRIO_dom"/>
</dbReference>
<dbReference type="Gene3D" id="3.40.525.10">
    <property type="entry name" value="CRAL-TRIO lipid binding domain"/>
    <property type="match status" value="1"/>
</dbReference>
<dbReference type="GO" id="GO:1902936">
    <property type="term" value="F:phosphatidylinositol bisphosphate binding"/>
    <property type="evidence" value="ECO:0007669"/>
    <property type="project" value="TreeGrafter"/>
</dbReference>
<dbReference type="AlphaFoldDB" id="A0A8K0GLT1"/>
<evidence type="ECO:0000313" key="4">
    <source>
        <dbReference type="Proteomes" id="UP000801492"/>
    </source>
</evidence>
<dbReference type="InterPro" id="IPR036273">
    <property type="entry name" value="CRAL/TRIO_N_dom_sf"/>
</dbReference>
<protein>
    <recommendedName>
        <fullName evidence="2">CRAL-TRIO domain-containing protein</fullName>
    </recommendedName>
</protein>
<dbReference type="Proteomes" id="UP000801492">
    <property type="component" value="Unassembled WGS sequence"/>
</dbReference>
<dbReference type="PANTHER" id="PTHR10174:SF213">
    <property type="entry name" value="CRAL-TRIO DOMAIN-CONTAINING PROTEIN"/>
    <property type="match status" value="1"/>
</dbReference>
<proteinExistence type="predicted"/>
<dbReference type="GO" id="GO:0016020">
    <property type="term" value="C:membrane"/>
    <property type="evidence" value="ECO:0007669"/>
    <property type="project" value="TreeGrafter"/>
</dbReference>
<comment type="caution">
    <text evidence="3">The sequence shown here is derived from an EMBL/GenBank/DDBJ whole genome shotgun (WGS) entry which is preliminary data.</text>
</comment>
<reference evidence="3" key="1">
    <citation type="submission" date="2019-08" db="EMBL/GenBank/DDBJ databases">
        <title>The genome of the North American firefly Photinus pyralis.</title>
        <authorList>
            <consortium name="Photinus pyralis genome working group"/>
            <person name="Fallon T.R."/>
            <person name="Sander Lower S.E."/>
            <person name="Weng J.-K."/>
        </authorList>
    </citation>
    <scope>NUCLEOTIDE SEQUENCE</scope>
    <source>
        <strain evidence="3">TRF0915ILg1</strain>
        <tissue evidence="3">Whole body</tissue>
    </source>
</reference>
<dbReference type="SUPFAM" id="SSF52087">
    <property type="entry name" value="CRAL/TRIO domain"/>
    <property type="match status" value="1"/>
</dbReference>
<dbReference type="PRINTS" id="PR00180">
    <property type="entry name" value="CRETINALDHBP"/>
</dbReference>
<dbReference type="Pfam" id="PF00650">
    <property type="entry name" value="CRAL_TRIO"/>
    <property type="match status" value="1"/>
</dbReference>
<accession>A0A8K0GLT1</accession>
<feature type="domain" description="CRAL-TRIO" evidence="2">
    <location>
        <begin position="126"/>
        <end position="247"/>
    </location>
</feature>
<keyword evidence="4" id="KW-1185">Reference proteome</keyword>
<dbReference type="SUPFAM" id="SSF46938">
    <property type="entry name" value="CRAL/TRIO N-terminal domain"/>
    <property type="match status" value="1"/>
</dbReference>
<dbReference type="PANTHER" id="PTHR10174">
    <property type="entry name" value="ALPHA-TOCOPHEROL TRANSFER PROTEIN-RELATED"/>
    <property type="match status" value="1"/>
</dbReference>
<dbReference type="PROSITE" id="PS50191">
    <property type="entry name" value="CRAL_TRIO"/>
    <property type="match status" value="1"/>
</dbReference>
<dbReference type="SMART" id="SM00516">
    <property type="entry name" value="SEC14"/>
    <property type="match status" value="1"/>
</dbReference>
<evidence type="ECO:0000259" key="2">
    <source>
        <dbReference type="PROSITE" id="PS50191"/>
    </source>
</evidence>
<dbReference type="InterPro" id="IPR036865">
    <property type="entry name" value="CRAL-TRIO_dom_sf"/>
</dbReference>
<dbReference type="CDD" id="cd00170">
    <property type="entry name" value="SEC14"/>
    <property type="match status" value="1"/>
</dbReference>
<feature type="region of interest" description="Disordered" evidence="1">
    <location>
        <begin position="265"/>
        <end position="288"/>
    </location>
</feature>